<feature type="compositionally biased region" description="Basic residues" evidence="1">
    <location>
        <begin position="649"/>
        <end position="666"/>
    </location>
</feature>
<keyword evidence="3" id="KW-1185">Reference proteome</keyword>
<feature type="compositionally biased region" description="Basic and acidic residues" evidence="1">
    <location>
        <begin position="674"/>
        <end position="685"/>
    </location>
</feature>
<organism evidence="2 3">
    <name type="scientific">Dryococelus australis</name>
    <dbReference type="NCBI Taxonomy" id="614101"/>
    <lineage>
        <taxon>Eukaryota</taxon>
        <taxon>Metazoa</taxon>
        <taxon>Ecdysozoa</taxon>
        <taxon>Arthropoda</taxon>
        <taxon>Hexapoda</taxon>
        <taxon>Insecta</taxon>
        <taxon>Pterygota</taxon>
        <taxon>Neoptera</taxon>
        <taxon>Polyneoptera</taxon>
        <taxon>Phasmatodea</taxon>
        <taxon>Verophasmatodea</taxon>
        <taxon>Anareolatae</taxon>
        <taxon>Phasmatidae</taxon>
        <taxon>Eurycanthinae</taxon>
        <taxon>Dryococelus</taxon>
    </lineage>
</organism>
<reference evidence="2 3" key="1">
    <citation type="submission" date="2023-02" db="EMBL/GenBank/DDBJ databases">
        <title>LHISI_Scaffold_Assembly.</title>
        <authorList>
            <person name="Stuart O.P."/>
            <person name="Cleave R."/>
            <person name="Magrath M.J.L."/>
            <person name="Mikheyev A.S."/>
        </authorList>
    </citation>
    <scope>NUCLEOTIDE SEQUENCE [LARGE SCALE GENOMIC DNA]</scope>
    <source>
        <strain evidence="2">Daus_M_001</strain>
        <tissue evidence="2">Leg muscle</tissue>
    </source>
</reference>
<evidence type="ECO:0000256" key="1">
    <source>
        <dbReference type="SAM" id="MobiDB-lite"/>
    </source>
</evidence>
<dbReference type="Proteomes" id="UP001159363">
    <property type="component" value="Chromosome 4"/>
</dbReference>
<feature type="compositionally biased region" description="Polar residues" evidence="1">
    <location>
        <begin position="709"/>
        <end position="724"/>
    </location>
</feature>
<comment type="caution">
    <text evidence="2">The sequence shown here is derived from an EMBL/GenBank/DDBJ whole genome shotgun (WGS) entry which is preliminary data.</text>
</comment>
<dbReference type="EMBL" id="JARBHB010000005">
    <property type="protein sequence ID" value="KAJ8882883.1"/>
    <property type="molecule type" value="Genomic_DNA"/>
</dbReference>
<feature type="compositionally biased region" description="Basic and acidic residues" evidence="1">
    <location>
        <begin position="219"/>
        <end position="231"/>
    </location>
</feature>
<proteinExistence type="predicted"/>
<gene>
    <name evidence="2" type="ORF">PR048_014705</name>
</gene>
<accession>A0ABQ9HEY6</accession>
<feature type="region of interest" description="Disordered" evidence="1">
    <location>
        <begin position="206"/>
        <end position="231"/>
    </location>
</feature>
<evidence type="ECO:0000313" key="2">
    <source>
        <dbReference type="EMBL" id="KAJ8882883.1"/>
    </source>
</evidence>
<evidence type="ECO:0000313" key="3">
    <source>
        <dbReference type="Proteomes" id="UP001159363"/>
    </source>
</evidence>
<feature type="region of interest" description="Disordered" evidence="1">
    <location>
        <begin position="648"/>
        <end position="741"/>
    </location>
</feature>
<name>A0ABQ9HEY6_9NEOP</name>
<sequence length="824" mass="91700">MPQVLEKYTSSYTCILAYFTCNSDSTSDVTSGDRYCKRVHCRTIRHIVSEKIWAALNIGVLRADEGEAREVWSHAGMLGRGKQEITEKMADQRHRPPAQLDEEHCTLARAGDEHLHAKTRLEEVKEATGIAERRMEGARVCEAELVAISSHQTALGRARSAARLSSVRLSAWKSPDVRHHEGGEAVNGFATSLFAFHCPMPKYLSTGTEGGGNGRSPRKCADQRHRPERFPYPKIRESNPLCLSLKASSLTTKPPLPRQLLVGVVFLSPAYLVTRLWRPGMGEGIPSPLLLDRPSSNVVKPSARREPREKSPKGLPLPLPRLGRVTSLDPLFCQQAETHGTGDVATPTHATLSLPTFPLPSYARLHHSGLFDPGSAHLAVAPVRSAHRTKINLNLALKCAFWRFRIMISDQWYGGNTARLVLRSDEGLDVRVRVDRIAPSFLDLGSGISPSTSVSDARGHAQSTDLEPTAFTAARSYVICCGYRVDTQRRNGETFPSTWAYRRFSVKRALLKALLKSTCVHIDSTNERLAQSHRTESKGKIGAHCCRSQQTNDIDSNMCSSGVYSMDAGRMSLRAPVKIYAGRSSDLFSKVDFKSAHFNVNKFYSVVRSLRRTVGDFLQNHHVFPLPRPPEAAYYVVAVFVVLRVQTTQKRRRKATGPEKKKKKTLLPRASRATGRDKEQDDVGRRLRGRRRKKEGGGKPVPADRPASSWRTAGESASRSTTSPYRYPRFPPGNARRSRPVAHARVGSLHALRCTGWSSRTLLTTPRPCRNSLFRKFVMWQRPLGPIARPVVENTFSSTCAAILRVFKGRFTIANAGLVVQFLR</sequence>
<protein>
    <submittedName>
        <fullName evidence="2">Uncharacterized protein</fullName>
    </submittedName>
</protein>
<feature type="region of interest" description="Disordered" evidence="1">
    <location>
        <begin position="284"/>
        <end position="319"/>
    </location>
</feature>
<feature type="compositionally biased region" description="Basic and acidic residues" evidence="1">
    <location>
        <begin position="303"/>
        <end position="312"/>
    </location>
</feature>